<keyword evidence="6 7" id="KW-0472">Membrane</keyword>
<proteinExistence type="inferred from homology"/>
<keyword evidence="10" id="KW-1185">Reference proteome</keyword>
<dbReference type="InterPro" id="IPR015958">
    <property type="entry name" value="Trk1_fungi"/>
</dbReference>
<dbReference type="GO" id="GO:0005886">
    <property type="term" value="C:plasma membrane"/>
    <property type="evidence" value="ECO:0007669"/>
    <property type="project" value="InterPro"/>
</dbReference>
<dbReference type="GO" id="GO:0030007">
    <property type="term" value="P:intracellular potassium ion homeostasis"/>
    <property type="evidence" value="ECO:0007669"/>
    <property type="project" value="UniProtKB-UniRule"/>
</dbReference>
<feature type="transmembrane region" description="Helical" evidence="7">
    <location>
        <begin position="90"/>
        <end position="110"/>
    </location>
</feature>
<dbReference type="Proteomes" id="UP000785200">
    <property type="component" value="Unassembled WGS sequence"/>
</dbReference>
<feature type="transmembrane region" description="Helical" evidence="7">
    <location>
        <begin position="396"/>
        <end position="415"/>
    </location>
</feature>
<evidence type="ECO:0000256" key="3">
    <source>
        <dbReference type="ARBA" id="ARBA00022692"/>
    </source>
</evidence>
<sequence>METIRSTTQEIFRNERVMSVRARLPELNFITLHYLYFIGVCLIASVIFYGSSKPDYSISYTDSLYLVISAMTEAGLNTVNLSTMTTFQQVILWLLIIVGSAIWVSIFTVLTRKRYFETRFQDIVKKQKESRKMHRRSMSEVRERPTSGYEAKKVVDPTVGSGFEGRHSEPGVPTAMPSSTAPMAEKSSEPAAGGLKEESENSTLVGGHGLNDVVTRDGARTDADHISFMRYASPSRDGQQHARVLSFAGVGAHPYSTSFKFPPAEGVRSRRPVTGNNQDEGEEIHHWQYPHYLTRHNTGRNAQFHGLSKAEREHLGGVEYRAITLLAYVVPLYFVLWQLLGCLGLGAYIAHNQASTAYENGINPWWLGIFNGVSAFNNSGMSLLDANMIPFQTSVYTLITMGLLIVAGNTAYPLFLRLILWTMLELLCLICPSDTMYSDHKATLRFVLQYPRRVYTNLFPSVPTWWLLFMLIVLNGIDWAAFEIINIGNKAVSLIPTHFRVLDGLFQALAVRSGGFYVISITSLRIGLQVLYVIMMYISVYPVVITMRHSNVYEERSLGIYADDDSSHDVEEGPKLGSLATKFRRTLNRQFTMPFPSSTPHTKDAAAQQFVRQQIRGQLAHDLWWLVLAILFISIIEVSNFDRDPVTYSVFNIAFEVVSGYGCVGISTGLPNEAYSFSGGWHVLSKLILCAVMLRGRHRGLPVALDRAVRLPGQGGGELGNTEEEDRVVRSRSRSMGFQGRQE</sequence>
<dbReference type="PANTHER" id="PTHR31064:SF37">
    <property type="entry name" value="TRANSPORTER, PUTATIVE (EUROFUNG)-RELATED"/>
    <property type="match status" value="1"/>
</dbReference>
<evidence type="ECO:0000256" key="2">
    <source>
        <dbReference type="ARBA" id="ARBA00022448"/>
    </source>
</evidence>
<feature type="transmembrane region" description="Helical" evidence="7">
    <location>
        <begin position="623"/>
        <end position="641"/>
    </location>
</feature>
<dbReference type="OrthoDB" id="9999863at2759"/>
<dbReference type="InterPro" id="IPR003445">
    <property type="entry name" value="Cat_transpt"/>
</dbReference>
<keyword evidence="7" id="KW-0630">Potassium</keyword>
<evidence type="ECO:0000256" key="1">
    <source>
        <dbReference type="ARBA" id="ARBA00004141"/>
    </source>
</evidence>
<accession>A0A9P6SKN9</accession>
<evidence type="ECO:0000256" key="6">
    <source>
        <dbReference type="ARBA" id="ARBA00023136"/>
    </source>
</evidence>
<feature type="region of interest" description="Disordered" evidence="8">
    <location>
        <begin position="715"/>
        <end position="743"/>
    </location>
</feature>
<dbReference type="GO" id="GO:0140107">
    <property type="term" value="F:high-affinity potassium ion transmembrane transporter activity"/>
    <property type="evidence" value="ECO:0007669"/>
    <property type="project" value="TreeGrafter"/>
</dbReference>
<gene>
    <name evidence="9" type="ORF">D0Z07_8771</name>
</gene>
<dbReference type="GO" id="GO:1990573">
    <property type="term" value="P:potassium ion import across plasma membrane"/>
    <property type="evidence" value="ECO:0007669"/>
    <property type="project" value="TreeGrafter"/>
</dbReference>
<feature type="transmembrane region" description="Helical" evidence="7">
    <location>
        <begin position="465"/>
        <end position="487"/>
    </location>
</feature>
<evidence type="ECO:0000256" key="7">
    <source>
        <dbReference type="PIRNR" id="PIRNR002450"/>
    </source>
</evidence>
<feature type="transmembrane region" description="Helical" evidence="7">
    <location>
        <begin position="34"/>
        <end position="52"/>
    </location>
</feature>
<keyword evidence="4 7" id="KW-1133">Transmembrane helix</keyword>
<reference evidence="9" key="1">
    <citation type="submission" date="2019-07" db="EMBL/GenBank/DDBJ databases">
        <title>Hyphodiscus hymeniophilus genome sequencing and assembly.</title>
        <authorList>
            <person name="Kramer G."/>
            <person name="Nodwell J."/>
        </authorList>
    </citation>
    <scope>NUCLEOTIDE SEQUENCE</scope>
    <source>
        <strain evidence="9">ATCC 34498</strain>
    </source>
</reference>
<feature type="region of interest" description="Disordered" evidence="8">
    <location>
        <begin position="158"/>
        <end position="216"/>
    </location>
</feature>
<evidence type="ECO:0000256" key="5">
    <source>
        <dbReference type="ARBA" id="ARBA00023065"/>
    </source>
</evidence>
<dbReference type="AlphaFoldDB" id="A0A9P6SKN9"/>
<dbReference type="Pfam" id="PF02386">
    <property type="entry name" value="TrkH"/>
    <property type="match status" value="1"/>
</dbReference>
<dbReference type="EMBL" id="VNKQ01000018">
    <property type="protein sequence ID" value="KAG0645536.1"/>
    <property type="molecule type" value="Genomic_DNA"/>
</dbReference>
<protein>
    <recommendedName>
        <fullName evidence="7">Potassium transport protein</fullName>
    </recommendedName>
</protein>
<comment type="similarity">
    <text evidence="7">Belongs to the TrkH potassium transport family.</text>
</comment>
<feature type="transmembrane region" description="Helical" evidence="7">
    <location>
        <begin position="325"/>
        <end position="350"/>
    </location>
</feature>
<evidence type="ECO:0000313" key="10">
    <source>
        <dbReference type="Proteomes" id="UP000785200"/>
    </source>
</evidence>
<organism evidence="9 10">
    <name type="scientific">Hyphodiscus hymeniophilus</name>
    <dbReference type="NCBI Taxonomy" id="353542"/>
    <lineage>
        <taxon>Eukaryota</taxon>
        <taxon>Fungi</taxon>
        <taxon>Dikarya</taxon>
        <taxon>Ascomycota</taxon>
        <taxon>Pezizomycotina</taxon>
        <taxon>Leotiomycetes</taxon>
        <taxon>Helotiales</taxon>
        <taxon>Hyphodiscaceae</taxon>
        <taxon>Hyphodiscus</taxon>
    </lineage>
</organism>
<evidence type="ECO:0000256" key="4">
    <source>
        <dbReference type="ARBA" id="ARBA00022989"/>
    </source>
</evidence>
<keyword evidence="7" id="KW-0633">Potassium transport</keyword>
<dbReference type="PIRSF" id="PIRSF002450">
    <property type="entry name" value="K+_transpter_TRK"/>
    <property type="match status" value="1"/>
</dbReference>
<comment type="caution">
    <text evidence="9">The sequence shown here is derived from an EMBL/GenBank/DDBJ whole genome shotgun (WGS) entry which is preliminary data.</text>
</comment>
<keyword evidence="5 7" id="KW-0406">Ion transport</keyword>
<keyword evidence="3 7" id="KW-0812">Transmembrane</keyword>
<dbReference type="InterPro" id="IPR051143">
    <property type="entry name" value="TrkH_K-transport"/>
</dbReference>
<name>A0A9P6SKN9_9HELO</name>
<feature type="transmembrane region" description="Helical" evidence="7">
    <location>
        <begin position="526"/>
        <end position="547"/>
    </location>
</feature>
<keyword evidence="2 7" id="KW-0813">Transport</keyword>
<comment type="subcellular location">
    <subcellularLocation>
        <location evidence="1">Membrane</location>
        <topology evidence="1">Multi-pass membrane protein</topology>
    </subcellularLocation>
</comment>
<dbReference type="PANTHER" id="PTHR31064">
    <property type="entry name" value="POTASSIUM TRANSPORT PROTEIN DDB_G0292412-RELATED"/>
    <property type="match status" value="1"/>
</dbReference>
<evidence type="ECO:0000313" key="9">
    <source>
        <dbReference type="EMBL" id="KAG0645536.1"/>
    </source>
</evidence>
<evidence type="ECO:0000256" key="8">
    <source>
        <dbReference type="SAM" id="MobiDB-lite"/>
    </source>
</evidence>
<dbReference type="Gene3D" id="1.10.287.70">
    <property type="match status" value="1"/>
</dbReference>